<dbReference type="EMBL" id="ATLV01014579">
    <property type="status" value="NOT_ANNOTATED_CDS"/>
    <property type="molecule type" value="Genomic_DNA"/>
</dbReference>
<accession>A0A084VM52</accession>
<dbReference type="EnsemblMetazoa" id="ASIC006759-RA">
    <property type="protein sequence ID" value="ASIC006759-PA"/>
    <property type="gene ID" value="ASIC006759"/>
</dbReference>
<evidence type="ECO:0000256" key="1">
    <source>
        <dbReference type="SAM" id="MobiDB-lite"/>
    </source>
</evidence>
<organism evidence="2">
    <name type="scientific">Anopheles sinensis</name>
    <name type="common">Mosquito</name>
    <dbReference type="NCBI Taxonomy" id="74873"/>
    <lineage>
        <taxon>Eukaryota</taxon>
        <taxon>Metazoa</taxon>
        <taxon>Ecdysozoa</taxon>
        <taxon>Arthropoda</taxon>
        <taxon>Hexapoda</taxon>
        <taxon>Insecta</taxon>
        <taxon>Pterygota</taxon>
        <taxon>Neoptera</taxon>
        <taxon>Endopterygota</taxon>
        <taxon>Diptera</taxon>
        <taxon>Nematocera</taxon>
        <taxon>Culicoidea</taxon>
        <taxon>Culicidae</taxon>
        <taxon>Anophelinae</taxon>
        <taxon>Anopheles</taxon>
    </lineage>
</organism>
<reference evidence="3" key="2">
    <citation type="submission" date="2020-05" db="UniProtKB">
        <authorList>
            <consortium name="EnsemblMetazoa"/>
        </authorList>
    </citation>
    <scope>IDENTIFICATION</scope>
</reference>
<dbReference type="VEuPathDB" id="VectorBase:ASIC006759"/>
<dbReference type="EMBL" id="KE524975">
    <property type="protein sequence ID" value="KFB39046.1"/>
    <property type="molecule type" value="Genomic_DNA"/>
</dbReference>
<reference evidence="2 4" key="1">
    <citation type="journal article" date="2014" name="BMC Genomics">
        <title>Genome sequence of Anopheles sinensis provides insight into genetics basis of mosquito competence for malaria parasites.</title>
        <authorList>
            <person name="Zhou D."/>
            <person name="Zhang D."/>
            <person name="Ding G."/>
            <person name="Shi L."/>
            <person name="Hou Q."/>
            <person name="Ye Y."/>
            <person name="Xu Y."/>
            <person name="Zhou H."/>
            <person name="Xiong C."/>
            <person name="Li S."/>
            <person name="Yu J."/>
            <person name="Hong S."/>
            <person name="Yu X."/>
            <person name="Zou P."/>
            <person name="Chen C."/>
            <person name="Chang X."/>
            <person name="Wang W."/>
            <person name="Lv Y."/>
            <person name="Sun Y."/>
            <person name="Ma L."/>
            <person name="Shen B."/>
            <person name="Zhu C."/>
        </authorList>
    </citation>
    <scope>NUCLEOTIDE SEQUENCE [LARGE SCALE GENOMIC DNA]</scope>
</reference>
<evidence type="ECO:0000313" key="2">
    <source>
        <dbReference type="EMBL" id="KFB39046.1"/>
    </source>
</evidence>
<keyword evidence="4" id="KW-1185">Reference proteome</keyword>
<proteinExistence type="predicted"/>
<dbReference type="AlphaFoldDB" id="A0A084VM52"/>
<feature type="region of interest" description="Disordered" evidence="1">
    <location>
        <begin position="23"/>
        <end position="65"/>
    </location>
</feature>
<dbReference type="Proteomes" id="UP000030765">
    <property type="component" value="Unassembled WGS sequence"/>
</dbReference>
<name>A0A084VM52_ANOSI</name>
<gene>
    <name evidence="2" type="ORF">ZHAS_00006759</name>
</gene>
<evidence type="ECO:0000313" key="4">
    <source>
        <dbReference type="Proteomes" id="UP000030765"/>
    </source>
</evidence>
<protein>
    <submittedName>
        <fullName evidence="2 3">Uncharacterized protein</fullName>
    </submittedName>
</protein>
<feature type="compositionally biased region" description="Low complexity" evidence="1">
    <location>
        <begin position="41"/>
        <end position="52"/>
    </location>
</feature>
<sequence>MSPICRSVEIGLARKTPAGWLASVPRHLSPDDRSGTPRQISSGTGSFNGGTNRKVAPQREVQIEQ</sequence>
<evidence type="ECO:0000313" key="3">
    <source>
        <dbReference type="EnsemblMetazoa" id="ASIC006759-PA"/>
    </source>
</evidence>